<comment type="caution">
    <text evidence="3">The sequence shown here is derived from an EMBL/GenBank/DDBJ whole genome shotgun (WGS) entry which is preliminary data.</text>
</comment>
<dbReference type="PANTHER" id="PTHR46558">
    <property type="entry name" value="TRACRIPTIONAL REGULATORY PROTEIN-RELATED-RELATED"/>
    <property type="match status" value="1"/>
</dbReference>
<proteinExistence type="predicted"/>
<dbReference type="RefSeq" id="WP_382333457.1">
    <property type="nucleotide sequence ID" value="NZ_JBHSSI010000058.1"/>
</dbReference>
<evidence type="ECO:0000313" key="4">
    <source>
        <dbReference type="Proteomes" id="UP001596283"/>
    </source>
</evidence>
<dbReference type="PANTHER" id="PTHR46558:SF11">
    <property type="entry name" value="HTH-TYPE TRANSCRIPTIONAL REGULATOR XRE"/>
    <property type="match status" value="1"/>
</dbReference>
<accession>A0ABW1THR9</accession>
<dbReference type="CDD" id="cd00093">
    <property type="entry name" value="HTH_XRE"/>
    <property type="match status" value="1"/>
</dbReference>
<evidence type="ECO:0000259" key="2">
    <source>
        <dbReference type="PROSITE" id="PS50943"/>
    </source>
</evidence>
<evidence type="ECO:0000313" key="3">
    <source>
        <dbReference type="EMBL" id="MFC6261230.1"/>
    </source>
</evidence>
<dbReference type="SMART" id="SM00530">
    <property type="entry name" value="HTH_XRE"/>
    <property type="match status" value="1"/>
</dbReference>
<feature type="domain" description="HTH cro/C1-type" evidence="2">
    <location>
        <begin position="9"/>
        <end position="63"/>
    </location>
</feature>
<dbReference type="SUPFAM" id="SSF47413">
    <property type="entry name" value="lambda repressor-like DNA-binding domains"/>
    <property type="match status" value="1"/>
</dbReference>
<dbReference type="PROSITE" id="PS50943">
    <property type="entry name" value="HTH_CROC1"/>
    <property type="match status" value="1"/>
</dbReference>
<protein>
    <submittedName>
        <fullName evidence="3">Helix-turn-helix domain-containing protein</fullName>
    </submittedName>
</protein>
<dbReference type="EMBL" id="JBHSSI010000058">
    <property type="protein sequence ID" value="MFC6261230.1"/>
    <property type="molecule type" value="Genomic_DNA"/>
</dbReference>
<gene>
    <name evidence="3" type="ORF">ACFP1C_09785</name>
</gene>
<dbReference type="Gene3D" id="1.10.260.40">
    <property type="entry name" value="lambda repressor-like DNA-binding domains"/>
    <property type="match status" value="1"/>
</dbReference>
<dbReference type="InterPro" id="IPR001387">
    <property type="entry name" value="Cro/C1-type_HTH"/>
</dbReference>
<keyword evidence="1" id="KW-0238">DNA-binding</keyword>
<reference evidence="4" key="1">
    <citation type="journal article" date="2019" name="Int. J. Syst. Evol. Microbiol.">
        <title>The Global Catalogue of Microorganisms (GCM) 10K type strain sequencing project: providing services to taxonomists for standard genome sequencing and annotation.</title>
        <authorList>
            <consortium name="The Broad Institute Genomics Platform"/>
            <consortium name="The Broad Institute Genome Sequencing Center for Infectious Disease"/>
            <person name="Wu L."/>
            <person name="Ma J."/>
        </authorList>
    </citation>
    <scope>NUCLEOTIDE SEQUENCE [LARGE SCALE GENOMIC DNA]</scope>
    <source>
        <strain evidence="4">CCM 8908</strain>
    </source>
</reference>
<name>A0ABW1THR9_9LACO</name>
<keyword evidence="4" id="KW-1185">Reference proteome</keyword>
<dbReference type="Pfam" id="PF01381">
    <property type="entry name" value="HTH_3"/>
    <property type="match status" value="1"/>
</dbReference>
<evidence type="ECO:0000256" key="1">
    <source>
        <dbReference type="ARBA" id="ARBA00023125"/>
    </source>
</evidence>
<dbReference type="InterPro" id="IPR010982">
    <property type="entry name" value="Lambda_DNA-bd_dom_sf"/>
</dbReference>
<organism evidence="3 4">
    <name type="scientific">Levilactobacillus fujinensis</name>
    <dbReference type="NCBI Taxonomy" id="2486024"/>
    <lineage>
        <taxon>Bacteria</taxon>
        <taxon>Bacillati</taxon>
        <taxon>Bacillota</taxon>
        <taxon>Bacilli</taxon>
        <taxon>Lactobacillales</taxon>
        <taxon>Lactobacillaceae</taxon>
        <taxon>Levilactobacillus</taxon>
    </lineage>
</organism>
<sequence>MSLNLGPVILQKRKAKGVTQQQLAKFIGVSKASVSKWETGQSYPDITLLPLLAAYFNVSIDTLMAYSSQLTAEQIREVYTSLIAQFDTRPAADVLAAIEDTIHRYYSCAPLVLEMGQLLLNHGDLLPGGTAVEKSSRYLTRAQELFAHVTEISTEPVLLEKARDFSAYCSLLLQRPDDVLTALGQFVPTYFPSESLIAWAYHLKGDEQRAMATTQSALYQYVTIMASQLTNYLQLVMGQPEKLRTTYARGWALIDTFDLAKLNPASVINFQVSAAMGYAQQHDATAVHACLTAYVDCLAAVKFPLRLHGDAYFDGIDEWLAQTDLGHALPRDEHQLQTDFVTVVLDNPAFKLYLETAEFQPIVQRLTQIKERLTYA</sequence>
<dbReference type="Proteomes" id="UP001596283">
    <property type="component" value="Unassembled WGS sequence"/>
</dbReference>